<dbReference type="Gene3D" id="3.40.250.10">
    <property type="entry name" value="Rhodanese-like domain"/>
    <property type="match status" value="1"/>
</dbReference>
<dbReference type="Proteomes" id="UP000789803">
    <property type="component" value="Unassembled WGS sequence"/>
</dbReference>
<dbReference type="SUPFAM" id="SSF52821">
    <property type="entry name" value="Rhodanese/Cell cycle control phosphatase"/>
    <property type="match status" value="1"/>
</dbReference>
<name>A0ABN7K581_9BACT</name>
<organism evidence="2 3">
    <name type="scientific">Campylobacter majalis</name>
    <dbReference type="NCBI Taxonomy" id="2790656"/>
    <lineage>
        <taxon>Bacteria</taxon>
        <taxon>Pseudomonadati</taxon>
        <taxon>Campylobacterota</taxon>
        <taxon>Epsilonproteobacteria</taxon>
        <taxon>Campylobacterales</taxon>
        <taxon>Campylobacteraceae</taxon>
        <taxon>Campylobacter</taxon>
    </lineage>
</organism>
<comment type="caution">
    <text evidence="2">The sequence shown here is derived from an EMBL/GenBank/DDBJ whole genome shotgun (WGS) entry which is preliminary data.</text>
</comment>
<feature type="domain" description="Rhodanese" evidence="1">
    <location>
        <begin position="33"/>
        <end position="121"/>
    </location>
</feature>
<proteinExistence type="predicted"/>
<evidence type="ECO:0000313" key="3">
    <source>
        <dbReference type="Proteomes" id="UP000789803"/>
    </source>
</evidence>
<dbReference type="CDD" id="cd00158">
    <property type="entry name" value="RHOD"/>
    <property type="match status" value="1"/>
</dbReference>
<gene>
    <name evidence="2" type="ORF">LMG7974_00426</name>
</gene>
<protein>
    <recommendedName>
        <fullName evidence="1">Rhodanese domain-containing protein</fullName>
    </recommendedName>
</protein>
<evidence type="ECO:0000259" key="1">
    <source>
        <dbReference type="PROSITE" id="PS50206"/>
    </source>
</evidence>
<dbReference type="Pfam" id="PF00581">
    <property type="entry name" value="Rhodanese"/>
    <property type="match status" value="1"/>
</dbReference>
<reference evidence="2 3" key="1">
    <citation type="submission" date="2020-11" db="EMBL/GenBank/DDBJ databases">
        <authorList>
            <person name="Peeters C."/>
        </authorList>
    </citation>
    <scope>NUCLEOTIDE SEQUENCE [LARGE SCALE GENOMIC DNA]</scope>
    <source>
        <strain evidence="2 3">LMG 7974</strain>
    </source>
</reference>
<dbReference type="InterPro" id="IPR036873">
    <property type="entry name" value="Rhodanese-like_dom_sf"/>
</dbReference>
<sequence length="124" mass="14093">MKYILSIFIFVSLAFSQITTLPATVDNISKIQQIIDIRTPEEWRETGIIEGAHTLTLVQNKEIFWNKIMSMVDTSKPFALICRSGKRSALAAKLIDKENLDIINLDGGMNYLIHNGYKTTPYKD</sequence>
<evidence type="ECO:0000313" key="2">
    <source>
        <dbReference type="EMBL" id="CAD7287547.1"/>
    </source>
</evidence>
<dbReference type="RefSeq" id="WP_229932248.1">
    <property type="nucleotide sequence ID" value="NZ_CAJHOF010000003.1"/>
</dbReference>
<accession>A0ABN7K581</accession>
<dbReference type="PROSITE" id="PS50206">
    <property type="entry name" value="RHODANESE_3"/>
    <property type="match status" value="1"/>
</dbReference>
<dbReference type="InterPro" id="IPR001763">
    <property type="entry name" value="Rhodanese-like_dom"/>
</dbReference>
<keyword evidence="3" id="KW-1185">Reference proteome</keyword>
<dbReference type="EMBL" id="CAJHOF010000003">
    <property type="protein sequence ID" value="CAD7287547.1"/>
    <property type="molecule type" value="Genomic_DNA"/>
</dbReference>